<keyword evidence="1" id="KW-0560">Oxidoreductase</keyword>
<dbReference type="InterPro" id="IPR013766">
    <property type="entry name" value="Thioredoxin_domain"/>
</dbReference>
<dbReference type="PANTHER" id="PTHR43110:SF1">
    <property type="entry name" value="THIOL PEROXIDASE"/>
    <property type="match status" value="1"/>
</dbReference>
<dbReference type="InterPro" id="IPR036249">
    <property type="entry name" value="Thioredoxin-like_sf"/>
</dbReference>
<comment type="caution">
    <text evidence="5">The sequence shown here is derived from an EMBL/GenBank/DDBJ whole genome shotgun (WGS) entry which is preliminary data.</text>
</comment>
<dbReference type="AlphaFoldDB" id="A0A932HXB6"/>
<dbReference type="PANTHER" id="PTHR43110">
    <property type="entry name" value="THIOL PEROXIDASE"/>
    <property type="match status" value="1"/>
</dbReference>
<dbReference type="InterPro" id="IPR000866">
    <property type="entry name" value="AhpC/TSA"/>
</dbReference>
<gene>
    <name evidence="5" type="ORF">HYZ11_03970</name>
</gene>
<dbReference type="InterPro" id="IPR024706">
    <property type="entry name" value="Peroxiredoxin_AhpC-typ"/>
</dbReference>
<accession>A0A932HXB6</accession>
<dbReference type="CDD" id="cd03018">
    <property type="entry name" value="PRX_AhpE_like"/>
    <property type="match status" value="1"/>
</dbReference>
<evidence type="ECO:0000256" key="2">
    <source>
        <dbReference type="ARBA" id="ARBA00023284"/>
    </source>
</evidence>
<dbReference type="PIRSF" id="PIRSF000239">
    <property type="entry name" value="AHPC"/>
    <property type="match status" value="1"/>
</dbReference>
<dbReference type="Gene3D" id="3.40.30.10">
    <property type="entry name" value="Glutaredoxin"/>
    <property type="match status" value="1"/>
</dbReference>
<sequence>MALKVGDTAPDFELPQAQGKGPAIKLSDYKGKKNVLLCFYPFDFSSVCSEQLPAYQAQKDKFAKADTEVIGVSADSPFAHAAWAEKHGIEFPLLSDFFSNKKTIQSYGLLHERGMSNRAVVLIDKQGKIVHMEVTPSPPEKPDDNKLFAALEKLK</sequence>
<evidence type="ECO:0000256" key="1">
    <source>
        <dbReference type="ARBA" id="ARBA00023002"/>
    </source>
</evidence>
<evidence type="ECO:0000313" key="5">
    <source>
        <dbReference type="EMBL" id="MBI3126743.1"/>
    </source>
</evidence>
<feature type="domain" description="Thioredoxin" evidence="4">
    <location>
        <begin position="3"/>
        <end position="155"/>
    </location>
</feature>
<name>A0A932HXB6_UNCTE</name>
<dbReference type="GO" id="GO:0016491">
    <property type="term" value="F:oxidoreductase activity"/>
    <property type="evidence" value="ECO:0007669"/>
    <property type="project" value="UniProtKB-KW"/>
</dbReference>
<evidence type="ECO:0000259" key="4">
    <source>
        <dbReference type="PROSITE" id="PS51352"/>
    </source>
</evidence>
<dbReference type="Proteomes" id="UP000782312">
    <property type="component" value="Unassembled WGS sequence"/>
</dbReference>
<dbReference type="GO" id="GO:0016209">
    <property type="term" value="F:antioxidant activity"/>
    <property type="evidence" value="ECO:0007669"/>
    <property type="project" value="InterPro"/>
</dbReference>
<dbReference type="SUPFAM" id="SSF52833">
    <property type="entry name" value="Thioredoxin-like"/>
    <property type="match status" value="1"/>
</dbReference>
<dbReference type="InterPro" id="IPR050455">
    <property type="entry name" value="Tpx_Peroxidase_subfamily"/>
</dbReference>
<dbReference type="EMBL" id="JACPUR010000010">
    <property type="protein sequence ID" value="MBI3126743.1"/>
    <property type="molecule type" value="Genomic_DNA"/>
</dbReference>
<dbReference type="Pfam" id="PF00578">
    <property type="entry name" value="AhpC-TSA"/>
    <property type="match status" value="1"/>
</dbReference>
<keyword evidence="2" id="KW-0676">Redox-active center</keyword>
<feature type="active site" description="Cysteine sulfenic acid (-SOH) intermediate; for peroxidase activity" evidence="3">
    <location>
        <position position="48"/>
    </location>
</feature>
<organism evidence="5 6">
    <name type="scientific">Tectimicrobiota bacterium</name>
    <dbReference type="NCBI Taxonomy" id="2528274"/>
    <lineage>
        <taxon>Bacteria</taxon>
        <taxon>Pseudomonadati</taxon>
        <taxon>Nitrospinota/Tectimicrobiota group</taxon>
        <taxon>Candidatus Tectimicrobiota</taxon>
    </lineage>
</organism>
<protein>
    <submittedName>
        <fullName evidence="5">Peroxiredoxin</fullName>
    </submittedName>
</protein>
<dbReference type="PROSITE" id="PS51352">
    <property type="entry name" value="THIOREDOXIN_2"/>
    <property type="match status" value="1"/>
</dbReference>
<evidence type="ECO:0000313" key="6">
    <source>
        <dbReference type="Proteomes" id="UP000782312"/>
    </source>
</evidence>
<evidence type="ECO:0000256" key="3">
    <source>
        <dbReference type="PIRSR" id="PIRSR000239-1"/>
    </source>
</evidence>
<proteinExistence type="predicted"/>
<reference evidence="5" key="1">
    <citation type="submission" date="2020-07" db="EMBL/GenBank/DDBJ databases">
        <title>Huge and variable diversity of episymbiotic CPR bacteria and DPANN archaea in groundwater ecosystems.</title>
        <authorList>
            <person name="He C.Y."/>
            <person name="Keren R."/>
            <person name="Whittaker M."/>
            <person name="Farag I.F."/>
            <person name="Doudna J."/>
            <person name="Cate J.H.D."/>
            <person name="Banfield J.F."/>
        </authorList>
    </citation>
    <scope>NUCLEOTIDE SEQUENCE</scope>
    <source>
        <strain evidence="5">NC_groundwater_763_Ag_S-0.2um_68_21</strain>
    </source>
</reference>